<name>A0A1V2H8P6_9PROT</name>
<dbReference type="PANTHER" id="PTHR44520">
    <property type="entry name" value="RESPONSE REGULATOR RCP1-RELATED"/>
    <property type="match status" value="1"/>
</dbReference>
<feature type="domain" description="Response regulatory" evidence="2">
    <location>
        <begin position="13"/>
        <end position="143"/>
    </location>
</feature>
<accession>A0A1V2H8P6</accession>
<protein>
    <recommendedName>
        <fullName evidence="2">Response regulatory domain-containing protein</fullName>
    </recommendedName>
</protein>
<dbReference type="AlphaFoldDB" id="A0A1V2H8P6"/>
<dbReference type="SMART" id="SM00448">
    <property type="entry name" value="REC"/>
    <property type="match status" value="1"/>
</dbReference>
<dbReference type="CDD" id="cd17557">
    <property type="entry name" value="REC_Rcp-like"/>
    <property type="match status" value="1"/>
</dbReference>
<evidence type="ECO:0000256" key="1">
    <source>
        <dbReference type="PROSITE-ProRule" id="PRU00169"/>
    </source>
</evidence>
<gene>
    <name evidence="3" type="ORF">BKE38_03770</name>
</gene>
<dbReference type="InterPro" id="IPR011006">
    <property type="entry name" value="CheY-like_superfamily"/>
</dbReference>
<sequence>MLGEALVATDLPSVLIAEDNGFDQLILKRAFKAAELGVVVRFVEHGEALISYLSSGFENDVVGLADRVLPAVIFLDLNMPVADGWEALRQLRADPRWTDIPVIVMSTLAHEGDIAKVYASGASGYFTKPSSFSDMVAAIRTSVAPWLVAEGAPRPKRLV</sequence>
<dbReference type="InterPro" id="IPR001789">
    <property type="entry name" value="Sig_transdc_resp-reg_receiver"/>
</dbReference>
<dbReference type="Pfam" id="PF00072">
    <property type="entry name" value="Response_reg"/>
    <property type="match status" value="1"/>
</dbReference>
<evidence type="ECO:0000259" key="2">
    <source>
        <dbReference type="PROSITE" id="PS50110"/>
    </source>
</evidence>
<dbReference type="PROSITE" id="PS50110">
    <property type="entry name" value="RESPONSE_REGULATORY"/>
    <property type="match status" value="1"/>
</dbReference>
<proteinExistence type="predicted"/>
<keyword evidence="1" id="KW-0597">Phosphoprotein</keyword>
<evidence type="ECO:0000313" key="4">
    <source>
        <dbReference type="Proteomes" id="UP000188879"/>
    </source>
</evidence>
<comment type="caution">
    <text evidence="3">The sequence shown here is derived from an EMBL/GenBank/DDBJ whole genome shotgun (WGS) entry which is preliminary data.</text>
</comment>
<dbReference type="RefSeq" id="WP_076956049.1">
    <property type="nucleotide sequence ID" value="NZ_MLCO01000024.1"/>
</dbReference>
<dbReference type="SUPFAM" id="SSF52172">
    <property type="entry name" value="CheY-like"/>
    <property type="match status" value="1"/>
</dbReference>
<dbReference type="InterPro" id="IPR052893">
    <property type="entry name" value="TCS_response_regulator"/>
</dbReference>
<evidence type="ECO:0000313" key="3">
    <source>
        <dbReference type="EMBL" id="ONG57895.1"/>
    </source>
</evidence>
<organism evidence="3 4">
    <name type="scientific">Teichococcus deserti</name>
    <dbReference type="NCBI Taxonomy" id="1817963"/>
    <lineage>
        <taxon>Bacteria</taxon>
        <taxon>Pseudomonadati</taxon>
        <taxon>Pseudomonadota</taxon>
        <taxon>Alphaproteobacteria</taxon>
        <taxon>Acetobacterales</taxon>
        <taxon>Roseomonadaceae</taxon>
        <taxon>Roseomonas</taxon>
    </lineage>
</organism>
<reference evidence="3 4" key="1">
    <citation type="submission" date="2016-10" db="EMBL/GenBank/DDBJ databases">
        <title>Draft Genome sequence of Roseomonas sp. strain M3.</title>
        <authorList>
            <person name="Subhash Y."/>
            <person name="Lee S."/>
        </authorList>
    </citation>
    <scope>NUCLEOTIDE SEQUENCE [LARGE SCALE GENOMIC DNA]</scope>
    <source>
        <strain evidence="3 4">M3</strain>
    </source>
</reference>
<dbReference type="Gene3D" id="3.40.50.2300">
    <property type="match status" value="1"/>
</dbReference>
<dbReference type="GO" id="GO:0000160">
    <property type="term" value="P:phosphorelay signal transduction system"/>
    <property type="evidence" value="ECO:0007669"/>
    <property type="project" value="InterPro"/>
</dbReference>
<keyword evidence="4" id="KW-1185">Reference proteome</keyword>
<dbReference type="PANTHER" id="PTHR44520:SF2">
    <property type="entry name" value="RESPONSE REGULATOR RCP1"/>
    <property type="match status" value="1"/>
</dbReference>
<dbReference type="EMBL" id="MLCO01000024">
    <property type="protein sequence ID" value="ONG57895.1"/>
    <property type="molecule type" value="Genomic_DNA"/>
</dbReference>
<dbReference type="Proteomes" id="UP000188879">
    <property type="component" value="Unassembled WGS sequence"/>
</dbReference>
<feature type="modified residue" description="4-aspartylphosphate" evidence="1">
    <location>
        <position position="76"/>
    </location>
</feature>